<evidence type="ECO:0000313" key="1">
    <source>
        <dbReference type="EMBL" id="MQU28692.1"/>
    </source>
</evidence>
<reference evidence="1 2" key="1">
    <citation type="submission" date="2019-10" db="EMBL/GenBank/DDBJ databases">
        <title>Evaluation of single-gene subtyping targets for Pseudomonas.</title>
        <authorList>
            <person name="Reichler S.J."/>
            <person name="Orsi R.H."/>
            <person name="Wiedmann M."/>
            <person name="Martin N.H."/>
            <person name="Murphy S.I."/>
        </authorList>
    </citation>
    <scope>NUCLEOTIDE SEQUENCE [LARGE SCALE GENOMIC DNA]</scope>
    <source>
        <strain evidence="1 2">FSL R10-1984</strain>
    </source>
</reference>
<evidence type="ECO:0000313" key="2">
    <source>
        <dbReference type="Proteomes" id="UP000437970"/>
    </source>
</evidence>
<sequence>MGFEEPQTGNPHRLTIKQHVFPKKSIDRFASEDGLVQMFRKDGAKVFKTRSSNNLFCAKRVWDQSTEAGIGKQIEDRFQDLADSILSGSSKVIGHFEKGVVEDFFSLWRTRQKFRAEGLDDFELADVVEDSLTKDEEEILERNHVVFFRDGMMPGRFAAGIHVFGYMNAFRQDNLKMQWGIVHAGEGEFIVPDCFQDMMIVPVSPKLMIIADQPNSILTRSEVAVINQTAIDRSTDYYFARRLSSCPVYRDSSPSLQRLFSK</sequence>
<proteinExistence type="predicted"/>
<dbReference type="Proteomes" id="UP000437970">
    <property type="component" value="Unassembled WGS sequence"/>
</dbReference>
<protein>
    <recommendedName>
        <fullName evidence="3">DUF4238 domain-containing protein</fullName>
    </recommendedName>
</protein>
<organism evidence="1 2">
    <name type="scientific">Pseudomonas helleri</name>
    <dbReference type="NCBI Taxonomy" id="1608996"/>
    <lineage>
        <taxon>Bacteria</taxon>
        <taxon>Pseudomonadati</taxon>
        <taxon>Pseudomonadota</taxon>
        <taxon>Gammaproteobacteria</taxon>
        <taxon>Pseudomonadales</taxon>
        <taxon>Pseudomonadaceae</taxon>
        <taxon>Pseudomonas</taxon>
    </lineage>
</organism>
<dbReference type="RefSeq" id="WP_153381623.1">
    <property type="nucleotide sequence ID" value="NZ_WIVW01000038.1"/>
</dbReference>
<evidence type="ECO:0008006" key="3">
    <source>
        <dbReference type="Google" id="ProtNLM"/>
    </source>
</evidence>
<name>A0A7X1Y1I3_9PSED</name>
<comment type="caution">
    <text evidence="1">The sequence shown here is derived from an EMBL/GenBank/DDBJ whole genome shotgun (WGS) entry which is preliminary data.</text>
</comment>
<accession>A0A7X1Y1I3</accession>
<dbReference type="EMBL" id="WIVW01000038">
    <property type="protein sequence ID" value="MQU28692.1"/>
    <property type="molecule type" value="Genomic_DNA"/>
</dbReference>
<gene>
    <name evidence="1" type="ORF">GHO29_19650</name>
</gene>
<dbReference type="AlphaFoldDB" id="A0A7X1Y1I3"/>